<accession>A0ABQ9D429</accession>
<reference evidence="1" key="1">
    <citation type="submission" date="2019-10" db="EMBL/GenBank/DDBJ databases">
        <authorList>
            <person name="Soares A.E.R."/>
            <person name="Aleixo A."/>
            <person name="Schneider P."/>
            <person name="Miyaki C.Y."/>
            <person name="Schneider M.P."/>
            <person name="Mello C."/>
            <person name="Vasconcelos A.T.R."/>
        </authorList>
    </citation>
    <scope>NUCLEOTIDE SEQUENCE</scope>
    <source>
        <tissue evidence="1">Muscle</tissue>
    </source>
</reference>
<dbReference type="Proteomes" id="UP001145742">
    <property type="component" value="Unassembled WGS sequence"/>
</dbReference>
<protein>
    <submittedName>
        <fullName evidence="1">Uncharacterized protein</fullName>
    </submittedName>
</protein>
<dbReference type="EMBL" id="WHWB01034312">
    <property type="protein sequence ID" value="KAJ7411567.1"/>
    <property type="molecule type" value="Genomic_DNA"/>
</dbReference>
<gene>
    <name evidence="1" type="ORF">WISP_102299</name>
</gene>
<proteinExistence type="predicted"/>
<evidence type="ECO:0000313" key="1">
    <source>
        <dbReference type="EMBL" id="KAJ7411567.1"/>
    </source>
</evidence>
<keyword evidence="2" id="KW-1185">Reference proteome</keyword>
<name>A0ABQ9D429_9PASS</name>
<evidence type="ECO:0000313" key="2">
    <source>
        <dbReference type="Proteomes" id="UP001145742"/>
    </source>
</evidence>
<comment type="caution">
    <text evidence="1">The sequence shown here is derived from an EMBL/GenBank/DDBJ whole genome shotgun (WGS) entry which is preliminary data.</text>
</comment>
<sequence>MFPIVSDYVPTGEGRPKAYLATFMALTKGKGQVADKGNKKSFYRYMNSKKRVKEKPHSLSDMGGNIVTKDEEKAQVFNIIFTSVFNSNTCCPEDNWLLELVDSDKKLNSPSVIQEETVSNLLIHLDPHKSRGQMEST</sequence>
<organism evidence="1 2">
    <name type="scientific">Willisornis vidua</name>
    <name type="common">Xingu scale-backed antbird</name>
    <dbReference type="NCBI Taxonomy" id="1566151"/>
    <lineage>
        <taxon>Eukaryota</taxon>
        <taxon>Metazoa</taxon>
        <taxon>Chordata</taxon>
        <taxon>Craniata</taxon>
        <taxon>Vertebrata</taxon>
        <taxon>Euteleostomi</taxon>
        <taxon>Archelosauria</taxon>
        <taxon>Archosauria</taxon>
        <taxon>Dinosauria</taxon>
        <taxon>Saurischia</taxon>
        <taxon>Theropoda</taxon>
        <taxon>Coelurosauria</taxon>
        <taxon>Aves</taxon>
        <taxon>Neognathae</taxon>
        <taxon>Neoaves</taxon>
        <taxon>Telluraves</taxon>
        <taxon>Australaves</taxon>
        <taxon>Passeriformes</taxon>
        <taxon>Thamnophilidae</taxon>
        <taxon>Willisornis</taxon>
    </lineage>
</organism>